<feature type="domain" description="N-acetyltransferase" evidence="1">
    <location>
        <begin position="1"/>
        <end position="138"/>
    </location>
</feature>
<organism evidence="2">
    <name type="scientific">bioreactor metagenome</name>
    <dbReference type="NCBI Taxonomy" id="1076179"/>
    <lineage>
        <taxon>unclassified sequences</taxon>
        <taxon>metagenomes</taxon>
        <taxon>ecological metagenomes</taxon>
    </lineage>
</organism>
<dbReference type="GO" id="GO:0016747">
    <property type="term" value="F:acyltransferase activity, transferring groups other than amino-acyl groups"/>
    <property type="evidence" value="ECO:0007669"/>
    <property type="project" value="InterPro"/>
</dbReference>
<dbReference type="Pfam" id="PF13673">
    <property type="entry name" value="Acetyltransf_10"/>
    <property type="match status" value="1"/>
</dbReference>
<evidence type="ECO:0000259" key="1">
    <source>
        <dbReference type="PROSITE" id="PS51186"/>
    </source>
</evidence>
<dbReference type="SUPFAM" id="SSF55729">
    <property type="entry name" value="Acyl-CoA N-acyltransferases (Nat)"/>
    <property type="match status" value="1"/>
</dbReference>
<evidence type="ECO:0000313" key="2">
    <source>
        <dbReference type="EMBL" id="MPN21027.1"/>
    </source>
</evidence>
<comment type="caution">
    <text evidence="2">The sequence shown here is derived from an EMBL/GenBank/DDBJ whole genome shotgun (WGS) entry which is preliminary data.</text>
</comment>
<gene>
    <name evidence="2" type="ORF">SDC9_168406</name>
</gene>
<reference evidence="2" key="1">
    <citation type="submission" date="2019-08" db="EMBL/GenBank/DDBJ databases">
        <authorList>
            <person name="Kucharzyk K."/>
            <person name="Murdoch R.W."/>
            <person name="Higgins S."/>
            <person name="Loffler F."/>
        </authorList>
    </citation>
    <scope>NUCLEOTIDE SEQUENCE</scope>
</reference>
<proteinExistence type="predicted"/>
<accession>A0A645G2D6</accession>
<dbReference type="InterPro" id="IPR016181">
    <property type="entry name" value="Acyl_CoA_acyltransferase"/>
</dbReference>
<dbReference type="Gene3D" id="3.40.630.30">
    <property type="match status" value="1"/>
</dbReference>
<dbReference type="AlphaFoldDB" id="A0A645G2D6"/>
<dbReference type="PROSITE" id="PS51186">
    <property type="entry name" value="GNAT"/>
    <property type="match status" value="1"/>
</dbReference>
<dbReference type="EMBL" id="VSSQ01068898">
    <property type="protein sequence ID" value="MPN21027.1"/>
    <property type="molecule type" value="Genomic_DNA"/>
</dbReference>
<sequence>MQAVLGLASQVEGLFGPMVGVADFETALEDCLKTNRVLGCKEQNELCGAAIIDRKGNELCWFVVDSGKRGLGIGALILEKVIGELDSAREMTVQTFAPGVPEGEAARRLYMKYGFADREDGGLNPAGIPTVIMVREKK</sequence>
<name>A0A645G2D6_9ZZZZ</name>
<dbReference type="InterPro" id="IPR000182">
    <property type="entry name" value="GNAT_dom"/>
</dbReference>
<protein>
    <recommendedName>
        <fullName evidence="1">N-acetyltransferase domain-containing protein</fullName>
    </recommendedName>
</protein>